<accession>A0ABQ5C473</accession>
<dbReference type="Proteomes" id="UP001151760">
    <property type="component" value="Unassembled WGS sequence"/>
</dbReference>
<dbReference type="EMBL" id="BQNB010013919">
    <property type="protein sequence ID" value="GJT21821.1"/>
    <property type="molecule type" value="Genomic_DNA"/>
</dbReference>
<protein>
    <submittedName>
        <fullName evidence="2">Uncharacterized protein</fullName>
    </submittedName>
</protein>
<keyword evidence="3" id="KW-1185">Reference proteome</keyword>
<feature type="region of interest" description="Disordered" evidence="1">
    <location>
        <begin position="1"/>
        <end position="28"/>
    </location>
</feature>
<evidence type="ECO:0000313" key="3">
    <source>
        <dbReference type="Proteomes" id="UP001151760"/>
    </source>
</evidence>
<comment type="caution">
    <text evidence="2">The sequence shown here is derived from an EMBL/GenBank/DDBJ whole genome shotgun (WGS) entry which is preliminary data.</text>
</comment>
<proteinExistence type="predicted"/>
<name>A0ABQ5C473_9ASTR</name>
<evidence type="ECO:0000313" key="2">
    <source>
        <dbReference type="EMBL" id="GJT21821.1"/>
    </source>
</evidence>
<gene>
    <name evidence="2" type="ORF">Tco_0891758</name>
</gene>
<feature type="compositionally biased region" description="Polar residues" evidence="1">
    <location>
        <begin position="1"/>
        <end position="22"/>
    </location>
</feature>
<reference evidence="2" key="2">
    <citation type="submission" date="2022-01" db="EMBL/GenBank/DDBJ databases">
        <authorList>
            <person name="Yamashiro T."/>
            <person name="Shiraishi A."/>
            <person name="Satake H."/>
            <person name="Nakayama K."/>
        </authorList>
    </citation>
    <scope>NUCLEOTIDE SEQUENCE</scope>
</reference>
<organism evidence="2 3">
    <name type="scientific">Tanacetum coccineum</name>
    <dbReference type="NCBI Taxonomy" id="301880"/>
    <lineage>
        <taxon>Eukaryota</taxon>
        <taxon>Viridiplantae</taxon>
        <taxon>Streptophyta</taxon>
        <taxon>Embryophyta</taxon>
        <taxon>Tracheophyta</taxon>
        <taxon>Spermatophyta</taxon>
        <taxon>Magnoliopsida</taxon>
        <taxon>eudicotyledons</taxon>
        <taxon>Gunneridae</taxon>
        <taxon>Pentapetalae</taxon>
        <taxon>asterids</taxon>
        <taxon>campanulids</taxon>
        <taxon>Asterales</taxon>
        <taxon>Asteraceae</taxon>
        <taxon>Asteroideae</taxon>
        <taxon>Anthemideae</taxon>
        <taxon>Anthemidinae</taxon>
        <taxon>Tanacetum</taxon>
    </lineage>
</organism>
<feature type="region of interest" description="Disordered" evidence="1">
    <location>
        <begin position="121"/>
        <end position="152"/>
    </location>
</feature>
<evidence type="ECO:0000256" key="1">
    <source>
        <dbReference type="SAM" id="MobiDB-lite"/>
    </source>
</evidence>
<reference evidence="2" key="1">
    <citation type="journal article" date="2022" name="Int. J. Mol. Sci.">
        <title>Draft Genome of Tanacetum Coccineum: Genomic Comparison of Closely Related Tanacetum-Family Plants.</title>
        <authorList>
            <person name="Yamashiro T."/>
            <person name="Shiraishi A."/>
            <person name="Nakayama K."/>
            <person name="Satake H."/>
        </authorList>
    </citation>
    <scope>NUCLEOTIDE SEQUENCE</scope>
</reference>
<sequence>MPLLPQQHQSCATFNFTTTPPQKRTPIAEEPLNFPKPHLSQSVHSLGLMRGIVSLNGIFFGDRFLLVKRVKKLEKQVKTGKARKNETKIVLSEEKADTEKISDGYWRYVLLLKGISSPRKQVQEERHGYEEAINTKKHKDEEESKMNCKETS</sequence>